<protein>
    <submittedName>
        <fullName evidence="1">Unannotated protein</fullName>
    </submittedName>
</protein>
<reference evidence="1" key="1">
    <citation type="submission" date="2020-05" db="EMBL/GenBank/DDBJ databases">
        <authorList>
            <person name="Chiriac C."/>
            <person name="Salcher M."/>
            <person name="Ghai R."/>
            <person name="Kavagutti S V."/>
        </authorList>
    </citation>
    <scope>NUCLEOTIDE SEQUENCE</scope>
</reference>
<accession>A0A6J7NHK3</accession>
<dbReference type="AlphaFoldDB" id="A0A6J7NHK3"/>
<evidence type="ECO:0000313" key="1">
    <source>
        <dbReference type="EMBL" id="CAB4992731.1"/>
    </source>
</evidence>
<gene>
    <name evidence="1" type="ORF">UFOPK4000_00798</name>
</gene>
<dbReference type="EMBL" id="CAFBOT010000139">
    <property type="protein sequence ID" value="CAB4992731.1"/>
    <property type="molecule type" value="Genomic_DNA"/>
</dbReference>
<name>A0A6J7NHK3_9ZZZZ</name>
<proteinExistence type="predicted"/>
<sequence>MGFPQNGKANSAIGQCGRADCAHSPVGSHAQHQGRSRSRATCNQFQHHACGTSPKRRTATTVGARCQSRAAYATHIASRKCRIARARFPRCRNEAINFARHSYRSRRTCIALGRTHRTGKRPTTDRRYSGGFTTGRSKRYCCPGIKAKWPHSQCCCRNRFHRAGSPIATRTCGHKFGRQCAEVLPNFATRRDHHRGENTCCSRSWPRHFRHRQTVGFRPLLPSRCNACATWFWPWSCHCQTICR</sequence>
<organism evidence="1">
    <name type="scientific">freshwater metagenome</name>
    <dbReference type="NCBI Taxonomy" id="449393"/>
    <lineage>
        <taxon>unclassified sequences</taxon>
        <taxon>metagenomes</taxon>
        <taxon>ecological metagenomes</taxon>
    </lineage>
</organism>